<evidence type="ECO:0000313" key="2">
    <source>
        <dbReference type="EMBL" id="KAL3498035.1"/>
    </source>
</evidence>
<proteinExistence type="predicted"/>
<accession>A0ABD2XV47</accession>
<dbReference type="AlphaFoldDB" id="A0ABD2XV47"/>
<organism evidence="2 3">
    <name type="scientific">Cinchona calisaya</name>
    <dbReference type="NCBI Taxonomy" id="153742"/>
    <lineage>
        <taxon>Eukaryota</taxon>
        <taxon>Viridiplantae</taxon>
        <taxon>Streptophyta</taxon>
        <taxon>Embryophyta</taxon>
        <taxon>Tracheophyta</taxon>
        <taxon>Spermatophyta</taxon>
        <taxon>Magnoliopsida</taxon>
        <taxon>eudicotyledons</taxon>
        <taxon>Gunneridae</taxon>
        <taxon>Pentapetalae</taxon>
        <taxon>asterids</taxon>
        <taxon>lamiids</taxon>
        <taxon>Gentianales</taxon>
        <taxon>Rubiaceae</taxon>
        <taxon>Cinchonoideae</taxon>
        <taxon>Cinchoneae</taxon>
        <taxon>Cinchona</taxon>
    </lineage>
</organism>
<protein>
    <submittedName>
        <fullName evidence="2">Uncharacterized protein</fullName>
    </submittedName>
</protein>
<name>A0ABD2XV47_9GENT</name>
<comment type="caution">
    <text evidence="2">The sequence shown here is derived from an EMBL/GenBank/DDBJ whole genome shotgun (WGS) entry which is preliminary data.</text>
</comment>
<keyword evidence="3" id="KW-1185">Reference proteome</keyword>
<feature type="region of interest" description="Disordered" evidence="1">
    <location>
        <begin position="65"/>
        <end position="100"/>
    </location>
</feature>
<reference evidence="2 3" key="1">
    <citation type="submission" date="2024-11" db="EMBL/GenBank/DDBJ databases">
        <title>A near-complete genome assembly of Cinchona calisaya.</title>
        <authorList>
            <person name="Lian D.C."/>
            <person name="Zhao X.W."/>
            <person name="Wei L."/>
        </authorList>
    </citation>
    <scope>NUCLEOTIDE SEQUENCE [LARGE SCALE GENOMIC DNA]</scope>
    <source>
        <tissue evidence="2">Nenye</tissue>
    </source>
</reference>
<dbReference type="EMBL" id="JBJUIK010000017">
    <property type="protein sequence ID" value="KAL3498035.1"/>
    <property type="molecule type" value="Genomic_DNA"/>
</dbReference>
<sequence length="100" mass="10952">MHEVDAMNAILAQNQALTTQLASISRQRIVLFRKDIINAHYGLPTWWGRPKDPKPSRWYYTAGFKETDEEDDNKVGPLGTGDGVGIYVGDNDGAGSSGEA</sequence>
<dbReference type="Proteomes" id="UP001630127">
    <property type="component" value="Unassembled WGS sequence"/>
</dbReference>
<gene>
    <name evidence="2" type="ORF">ACH5RR_040767</name>
</gene>
<evidence type="ECO:0000313" key="3">
    <source>
        <dbReference type="Proteomes" id="UP001630127"/>
    </source>
</evidence>
<evidence type="ECO:0000256" key="1">
    <source>
        <dbReference type="SAM" id="MobiDB-lite"/>
    </source>
</evidence>